<comment type="cofactor">
    <cofactor evidence="1">
        <name>FMN</name>
        <dbReference type="ChEBI" id="CHEBI:58210"/>
    </cofactor>
</comment>
<dbReference type="GO" id="GO:0004497">
    <property type="term" value="F:monooxygenase activity"/>
    <property type="evidence" value="ECO:0007669"/>
    <property type="project" value="UniProtKB-KW"/>
</dbReference>
<evidence type="ECO:0000256" key="5">
    <source>
        <dbReference type="PIRSR" id="PIRSR000138-2"/>
    </source>
</evidence>
<gene>
    <name evidence="7" type="ORF">SAMN04488090_4291</name>
</gene>
<feature type="binding site" evidence="5">
    <location>
        <position position="186"/>
    </location>
    <ligand>
        <name>glyoxylate</name>
        <dbReference type="ChEBI" id="CHEBI:36655"/>
    </ligand>
</feature>
<feature type="binding site" evidence="5">
    <location>
        <begin position="347"/>
        <end position="351"/>
    </location>
    <ligand>
        <name>FMN</name>
        <dbReference type="ChEBI" id="CHEBI:58210"/>
    </ligand>
</feature>
<feature type="binding site" evidence="5">
    <location>
        <position position="177"/>
    </location>
    <ligand>
        <name>FMN</name>
        <dbReference type="ChEBI" id="CHEBI:58210"/>
    </ligand>
</feature>
<dbReference type="Gene3D" id="3.20.20.70">
    <property type="entry name" value="Aldolase class I"/>
    <property type="match status" value="1"/>
</dbReference>
<dbReference type="OrthoDB" id="9770452at2"/>
<evidence type="ECO:0000256" key="3">
    <source>
        <dbReference type="ARBA" id="ARBA00024042"/>
    </source>
</evidence>
<feature type="active site" description="Proton acceptor" evidence="4">
    <location>
        <position position="316"/>
    </location>
</feature>
<feature type="binding site" evidence="5">
    <location>
        <position position="314"/>
    </location>
    <ligand>
        <name>FMN</name>
        <dbReference type="ChEBI" id="CHEBI:58210"/>
    </ligand>
</feature>
<feature type="binding site" evidence="5">
    <location>
        <position position="149"/>
    </location>
    <ligand>
        <name>FMN</name>
        <dbReference type="ChEBI" id="CHEBI:58210"/>
    </ligand>
</feature>
<keyword evidence="8" id="KW-1185">Reference proteome</keyword>
<evidence type="ECO:0000313" key="7">
    <source>
        <dbReference type="EMBL" id="SDM80923.1"/>
    </source>
</evidence>
<dbReference type="InterPro" id="IPR008259">
    <property type="entry name" value="FMN_hydac_DH_AS"/>
</dbReference>
<proteinExistence type="inferred from homology"/>
<evidence type="ECO:0000259" key="6">
    <source>
        <dbReference type="PROSITE" id="PS51349"/>
    </source>
</evidence>
<protein>
    <submittedName>
        <fullName evidence="7">Lactate 2-monooxygenase</fullName>
    </submittedName>
</protein>
<dbReference type="RefSeq" id="WP_093207730.1">
    <property type="nucleotide sequence ID" value="NZ_FNGS01000009.1"/>
</dbReference>
<feature type="binding site" evidence="5">
    <location>
        <position position="316"/>
    </location>
    <ligand>
        <name>glyoxylate</name>
        <dbReference type="ChEBI" id="CHEBI:36655"/>
    </ligand>
</feature>
<dbReference type="PROSITE" id="PS00557">
    <property type="entry name" value="FMN_HYDROXY_ACID_DH_1"/>
    <property type="match status" value="1"/>
</dbReference>
<dbReference type="Proteomes" id="UP000198901">
    <property type="component" value="Unassembled WGS sequence"/>
</dbReference>
<evidence type="ECO:0000313" key="8">
    <source>
        <dbReference type="Proteomes" id="UP000198901"/>
    </source>
</evidence>
<dbReference type="PROSITE" id="PS51349">
    <property type="entry name" value="FMN_HYDROXY_ACID_DH_2"/>
    <property type="match status" value="1"/>
</dbReference>
<feature type="binding site" evidence="5">
    <location>
        <position position="319"/>
    </location>
    <ligand>
        <name>glyoxylate</name>
        <dbReference type="ChEBI" id="CHEBI:36655"/>
    </ligand>
</feature>
<comment type="similarity">
    <text evidence="3">Belongs to the FMN-dependent alpha-hydroxy acid dehydrogenase family.</text>
</comment>
<feature type="binding site" evidence="5">
    <location>
        <position position="151"/>
    </location>
    <ligand>
        <name>glyoxylate</name>
        <dbReference type="ChEBI" id="CHEBI:36655"/>
    </ligand>
</feature>
<keyword evidence="5" id="KW-0285">Flavoprotein</keyword>
<dbReference type="AlphaFoldDB" id="A0A1G9W9H5"/>
<accession>A0A1G9W9H5</accession>
<dbReference type="STRING" id="563176.SAMN04488090_4291"/>
<dbReference type="PANTHER" id="PTHR10578">
    <property type="entry name" value="S -2-HYDROXY-ACID OXIDASE-RELATED"/>
    <property type="match status" value="1"/>
</dbReference>
<evidence type="ECO:0000256" key="4">
    <source>
        <dbReference type="PIRSR" id="PIRSR000138-1"/>
    </source>
</evidence>
<sequence>MLTAPDWQAALYLGGFAGSLPLIPADFQVLEERVRRKLPARAFDYLAGGAGREQTMEANRSDWDRYRILPRMLNDVSARDLSTTLFGQRLPLPALLAPIGVLELAHAEADTAVGRAAASAGIPYIFSNQASRPMEEVASAMGEGARWFQLYWSKSRDLVESLVARAEACRCSAIVITLDTTLLGWRIRDLDHAYLPFLEGKGIAQYTSDPVFQRMLDEAEFPAVKRRVTLQSILGLMTLTKRYPGGGFWKKLRSGRPLKAVQQFVRIYSNPALQWEDLSFLRERTRLPVLLKGILHPDDARKALDYGIDGLIVSNHGGRQVDGSVSTAEMLPGIIAAVGGKVPVLVDSGIRGGADIFRALALGASAVCVGRPYAYALALGGQEGVATYLQHLAADFELTMALAGCRAIPEITRERIVTR</sequence>
<feature type="binding site" evidence="5">
    <location>
        <position position="127"/>
    </location>
    <ligand>
        <name>FMN</name>
        <dbReference type="ChEBI" id="CHEBI:58210"/>
    </ligand>
</feature>
<dbReference type="GO" id="GO:0010181">
    <property type="term" value="F:FMN binding"/>
    <property type="evidence" value="ECO:0007669"/>
    <property type="project" value="InterPro"/>
</dbReference>
<feature type="domain" description="FMN hydroxy acid dehydrogenase" evidence="6">
    <location>
        <begin position="19"/>
        <end position="419"/>
    </location>
</feature>
<dbReference type="PANTHER" id="PTHR10578:SF143">
    <property type="entry name" value="FMN-DEPENDENT ALPHA-HYDROXY ACID DEHYDROGENASE PB1A11.03"/>
    <property type="match status" value="1"/>
</dbReference>
<keyword evidence="2" id="KW-0560">Oxidoreductase</keyword>
<keyword evidence="7" id="KW-0503">Monooxygenase</keyword>
<organism evidence="7 8">
    <name type="scientific">Siphonobacter aquaeclarae</name>
    <dbReference type="NCBI Taxonomy" id="563176"/>
    <lineage>
        <taxon>Bacteria</taxon>
        <taxon>Pseudomonadati</taxon>
        <taxon>Bacteroidota</taxon>
        <taxon>Cytophagia</taxon>
        <taxon>Cytophagales</taxon>
        <taxon>Cytophagaceae</taxon>
        <taxon>Siphonobacter</taxon>
    </lineage>
</organism>
<dbReference type="InterPro" id="IPR000262">
    <property type="entry name" value="FMN-dep_DH"/>
</dbReference>
<evidence type="ECO:0000256" key="1">
    <source>
        <dbReference type="ARBA" id="ARBA00001917"/>
    </source>
</evidence>
<keyword evidence="5" id="KW-0288">FMN</keyword>
<feature type="binding site" evidence="5">
    <location>
        <begin position="98"/>
        <end position="100"/>
    </location>
    <ligand>
        <name>FMN</name>
        <dbReference type="ChEBI" id="CHEBI:58210"/>
    </ligand>
</feature>
<feature type="binding site" evidence="5">
    <location>
        <position position="45"/>
    </location>
    <ligand>
        <name>glyoxylate</name>
        <dbReference type="ChEBI" id="CHEBI:36655"/>
    </ligand>
</feature>
<dbReference type="InterPro" id="IPR012133">
    <property type="entry name" value="Alpha-hydoxy_acid_DH_FMN"/>
</dbReference>
<name>A0A1G9W9H5_9BACT</name>
<dbReference type="InterPro" id="IPR013785">
    <property type="entry name" value="Aldolase_TIM"/>
</dbReference>
<dbReference type="InterPro" id="IPR037396">
    <property type="entry name" value="FMN_HAD"/>
</dbReference>
<dbReference type="PIRSF" id="PIRSF000138">
    <property type="entry name" value="Al-hdrx_acd_dh"/>
    <property type="match status" value="1"/>
</dbReference>
<evidence type="ECO:0000256" key="2">
    <source>
        <dbReference type="ARBA" id="ARBA00023002"/>
    </source>
</evidence>
<feature type="binding site" evidence="5">
    <location>
        <position position="292"/>
    </location>
    <ligand>
        <name>FMN</name>
        <dbReference type="ChEBI" id="CHEBI:58210"/>
    </ligand>
</feature>
<reference evidence="7 8" key="1">
    <citation type="submission" date="2016-10" db="EMBL/GenBank/DDBJ databases">
        <authorList>
            <person name="de Groot N.N."/>
        </authorList>
    </citation>
    <scope>NUCLEOTIDE SEQUENCE [LARGE SCALE GENOMIC DNA]</scope>
    <source>
        <strain evidence="7 8">DSM 21668</strain>
    </source>
</reference>
<dbReference type="SUPFAM" id="SSF51395">
    <property type="entry name" value="FMN-linked oxidoreductases"/>
    <property type="match status" value="1"/>
</dbReference>
<dbReference type="EMBL" id="FNGS01000009">
    <property type="protein sequence ID" value="SDM80923.1"/>
    <property type="molecule type" value="Genomic_DNA"/>
</dbReference>
<dbReference type="Pfam" id="PF01070">
    <property type="entry name" value="FMN_dh"/>
    <property type="match status" value="1"/>
</dbReference>
<feature type="binding site" evidence="5">
    <location>
        <begin position="370"/>
        <end position="371"/>
    </location>
    <ligand>
        <name>FMN</name>
        <dbReference type="ChEBI" id="CHEBI:58210"/>
    </ligand>
</feature>